<dbReference type="InterPro" id="IPR046357">
    <property type="entry name" value="PPIase_dom_sf"/>
</dbReference>
<evidence type="ECO:0000313" key="10">
    <source>
        <dbReference type="Proteomes" id="UP000002630"/>
    </source>
</evidence>
<dbReference type="InParanoid" id="D7FP62"/>
<dbReference type="PROSITE" id="PS50059">
    <property type="entry name" value="FKBP_PPIASE"/>
    <property type="match status" value="1"/>
</dbReference>
<dbReference type="EMBL" id="FN649760">
    <property type="protein sequence ID" value="CBJ30323.1"/>
    <property type="molecule type" value="Genomic_DNA"/>
</dbReference>
<evidence type="ECO:0000256" key="7">
    <source>
        <dbReference type="SAM" id="SignalP"/>
    </source>
</evidence>
<evidence type="ECO:0000256" key="1">
    <source>
        <dbReference type="ARBA" id="ARBA00000971"/>
    </source>
</evidence>
<dbReference type="Gene3D" id="3.10.50.40">
    <property type="match status" value="1"/>
</dbReference>
<evidence type="ECO:0000313" key="9">
    <source>
        <dbReference type="EMBL" id="CBJ30323.1"/>
    </source>
</evidence>
<dbReference type="EC" id="5.2.1.8" evidence="2 5"/>
<sequence>MMQSAFLCALLAAAHAPAASGFMPAGLAPRPSSSSSRQQVSSATTRMALSPEGGQGQSRGELLQTVWKTALTAGAAQTLLASSVLAEDSLTTASGLKINKLVQGKGPVAEQGDLIGVRFKGNYGTYEFDNIFNTAEPYYMRAGVGTLVKGVEEALLMMRVGDKWQLTCPANLAFGNKGRPPSPGRPRIPPGADVEYTLELVALPGKEEDIVEQRTGDTFSGNAFDDQ</sequence>
<keyword evidence="10" id="KW-1185">Reference proteome</keyword>
<dbReference type="InterPro" id="IPR001179">
    <property type="entry name" value="PPIase_FKBP_dom"/>
</dbReference>
<evidence type="ECO:0000256" key="2">
    <source>
        <dbReference type="ARBA" id="ARBA00013194"/>
    </source>
</evidence>
<dbReference type="Pfam" id="PF00254">
    <property type="entry name" value="FKBP_C"/>
    <property type="match status" value="1"/>
</dbReference>
<dbReference type="SUPFAM" id="SSF54534">
    <property type="entry name" value="FKBP-like"/>
    <property type="match status" value="1"/>
</dbReference>
<dbReference type="STRING" id="2880.D7FP62"/>
<dbReference type="PANTHER" id="PTHR43811">
    <property type="entry name" value="FKBP-TYPE PEPTIDYL-PROLYL CIS-TRANS ISOMERASE FKPA"/>
    <property type="match status" value="1"/>
</dbReference>
<organism evidence="9 10">
    <name type="scientific">Ectocarpus siliculosus</name>
    <name type="common">Brown alga</name>
    <name type="synonym">Conferva siliculosa</name>
    <dbReference type="NCBI Taxonomy" id="2880"/>
    <lineage>
        <taxon>Eukaryota</taxon>
        <taxon>Sar</taxon>
        <taxon>Stramenopiles</taxon>
        <taxon>Ochrophyta</taxon>
        <taxon>PX clade</taxon>
        <taxon>Phaeophyceae</taxon>
        <taxon>Ectocarpales</taxon>
        <taxon>Ectocarpaceae</taxon>
        <taxon>Ectocarpus</taxon>
    </lineage>
</organism>
<protein>
    <recommendedName>
        <fullName evidence="2 5">peptidylprolyl isomerase</fullName>
        <ecNumber evidence="2 5">5.2.1.8</ecNumber>
    </recommendedName>
</protein>
<dbReference type="GO" id="GO:0003755">
    <property type="term" value="F:peptidyl-prolyl cis-trans isomerase activity"/>
    <property type="evidence" value="ECO:0007669"/>
    <property type="project" value="UniProtKB-KW"/>
</dbReference>
<proteinExistence type="predicted"/>
<reference evidence="9 10" key="1">
    <citation type="journal article" date="2010" name="Nature">
        <title>The Ectocarpus genome and the independent evolution of multicellularity in brown algae.</title>
        <authorList>
            <person name="Cock J.M."/>
            <person name="Sterck L."/>
            <person name="Rouze P."/>
            <person name="Scornet D."/>
            <person name="Allen A.E."/>
            <person name="Amoutzias G."/>
            <person name="Anthouard V."/>
            <person name="Artiguenave F."/>
            <person name="Aury J.M."/>
            <person name="Badger J.H."/>
            <person name="Beszteri B."/>
            <person name="Billiau K."/>
            <person name="Bonnet E."/>
            <person name="Bothwell J.H."/>
            <person name="Bowler C."/>
            <person name="Boyen C."/>
            <person name="Brownlee C."/>
            <person name="Carrano C.J."/>
            <person name="Charrier B."/>
            <person name="Cho G.Y."/>
            <person name="Coelho S.M."/>
            <person name="Collen J."/>
            <person name="Corre E."/>
            <person name="Da Silva C."/>
            <person name="Delage L."/>
            <person name="Delaroque N."/>
            <person name="Dittami S.M."/>
            <person name="Doulbeau S."/>
            <person name="Elias M."/>
            <person name="Farnham G."/>
            <person name="Gachon C.M."/>
            <person name="Gschloessl B."/>
            <person name="Heesch S."/>
            <person name="Jabbari K."/>
            <person name="Jubin C."/>
            <person name="Kawai H."/>
            <person name="Kimura K."/>
            <person name="Kloareg B."/>
            <person name="Kupper F.C."/>
            <person name="Lang D."/>
            <person name="Le Bail A."/>
            <person name="Leblanc C."/>
            <person name="Lerouge P."/>
            <person name="Lohr M."/>
            <person name="Lopez P.J."/>
            <person name="Martens C."/>
            <person name="Maumus F."/>
            <person name="Michel G."/>
            <person name="Miranda-Saavedra D."/>
            <person name="Morales J."/>
            <person name="Moreau H."/>
            <person name="Motomura T."/>
            <person name="Nagasato C."/>
            <person name="Napoli C.A."/>
            <person name="Nelson D.R."/>
            <person name="Nyvall-Collen P."/>
            <person name="Peters A.F."/>
            <person name="Pommier C."/>
            <person name="Potin P."/>
            <person name="Poulain J."/>
            <person name="Quesneville H."/>
            <person name="Read B."/>
            <person name="Rensing S.A."/>
            <person name="Ritter A."/>
            <person name="Rousvoal S."/>
            <person name="Samanta M."/>
            <person name="Samson G."/>
            <person name="Schroeder D.C."/>
            <person name="Segurens B."/>
            <person name="Strittmatter M."/>
            <person name="Tonon T."/>
            <person name="Tregear J.W."/>
            <person name="Valentin K."/>
            <person name="von Dassow P."/>
            <person name="Yamagishi T."/>
            <person name="Van de Peer Y."/>
            <person name="Wincker P."/>
        </authorList>
    </citation>
    <scope>NUCLEOTIDE SEQUENCE [LARGE SCALE GENOMIC DNA]</scope>
    <source>
        <strain evidence="10">Ec32 / CCAP1310/4</strain>
    </source>
</reference>
<evidence type="ECO:0000259" key="8">
    <source>
        <dbReference type="PROSITE" id="PS50059"/>
    </source>
</evidence>
<dbReference type="Proteomes" id="UP000002630">
    <property type="component" value="Unassembled WGS sequence"/>
</dbReference>
<feature type="compositionally biased region" description="Low complexity" evidence="6">
    <location>
        <begin position="29"/>
        <end position="42"/>
    </location>
</feature>
<name>D7FP62_ECTSI</name>
<gene>
    <name evidence="9" type="ORF">Esi_0187_0002</name>
</gene>
<keyword evidence="7" id="KW-0732">Signal</keyword>
<comment type="catalytic activity">
    <reaction evidence="1 5">
        <text>[protein]-peptidylproline (omega=180) = [protein]-peptidylproline (omega=0)</text>
        <dbReference type="Rhea" id="RHEA:16237"/>
        <dbReference type="Rhea" id="RHEA-COMP:10747"/>
        <dbReference type="Rhea" id="RHEA-COMP:10748"/>
        <dbReference type="ChEBI" id="CHEBI:83833"/>
        <dbReference type="ChEBI" id="CHEBI:83834"/>
        <dbReference type="EC" id="5.2.1.8"/>
    </reaction>
</comment>
<dbReference type="PANTHER" id="PTHR43811:SF19">
    <property type="entry name" value="39 KDA FK506-BINDING NUCLEAR PROTEIN"/>
    <property type="match status" value="1"/>
</dbReference>
<keyword evidence="4 5" id="KW-0413">Isomerase</keyword>
<evidence type="ECO:0000256" key="6">
    <source>
        <dbReference type="SAM" id="MobiDB-lite"/>
    </source>
</evidence>
<evidence type="ECO:0000256" key="3">
    <source>
        <dbReference type="ARBA" id="ARBA00023110"/>
    </source>
</evidence>
<feature type="signal peptide" evidence="7">
    <location>
        <begin position="1"/>
        <end position="21"/>
    </location>
</feature>
<keyword evidence="3 5" id="KW-0697">Rotamase</keyword>
<dbReference type="AlphaFoldDB" id="D7FP62"/>
<feature type="domain" description="PPIase FKBP-type" evidence="8">
    <location>
        <begin position="112"/>
        <end position="204"/>
    </location>
</feature>
<evidence type="ECO:0000256" key="4">
    <source>
        <dbReference type="ARBA" id="ARBA00023235"/>
    </source>
</evidence>
<feature type="region of interest" description="Disordered" evidence="6">
    <location>
        <begin position="27"/>
        <end position="58"/>
    </location>
</feature>
<accession>D7FP62</accession>
<evidence type="ECO:0000256" key="5">
    <source>
        <dbReference type="PROSITE-ProRule" id="PRU00277"/>
    </source>
</evidence>
<dbReference type="OrthoDB" id="77911at2759"/>
<feature type="chain" id="PRO_5003095314" description="peptidylprolyl isomerase" evidence="7">
    <location>
        <begin position="22"/>
        <end position="227"/>
    </location>
</feature>
<dbReference type="eggNOG" id="KOG0552">
    <property type="taxonomic scope" value="Eukaryota"/>
</dbReference>